<dbReference type="GO" id="GO:0016747">
    <property type="term" value="F:acyltransferase activity, transferring groups other than amino-acyl groups"/>
    <property type="evidence" value="ECO:0007669"/>
    <property type="project" value="InterPro"/>
</dbReference>
<dbReference type="Gene3D" id="3.40.630.30">
    <property type="match status" value="1"/>
</dbReference>
<gene>
    <name evidence="2" type="ORF">IAD23_07930</name>
</gene>
<proteinExistence type="predicted"/>
<dbReference type="Pfam" id="PF00583">
    <property type="entry name" value="Acetyltransf_1"/>
    <property type="match status" value="1"/>
</dbReference>
<reference evidence="2" key="2">
    <citation type="journal article" date="2021" name="PeerJ">
        <title>Extensive microbial diversity within the chicken gut microbiome revealed by metagenomics and culture.</title>
        <authorList>
            <person name="Gilroy R."/>
            <person name="Ravi A."/>
            <person name="Getino M."/>
            <person name="Pursley I."/>
            <person name="Horton D.L."/>
            <person name="Alikhan N.F."/>
            <person name="Baker D."/>
            <person name="Gharbi K."/>
            <person name="Hall N."/>
            <person name="Watson M."/>
            <person name="Adriaenssens E.M."/>
            <person name="Foster-Nyarko E."/>
            <person name="Jarju S."/>
            <person name="Secka A."/>
            <person name="Antonio M."/>
            <person name="Oren A."/>
            <person name="Chaudhuri R.R."/>
            <person name="La Ragione R."/>
            <person name="Hildebrand F."/>
            <person name="Pallen M.J."/>
        </authorList>
    </citation>
    <scope>NUCLEOTIDE SEQUENCE</scope>
    <source>
        <strain evidence="2">CHK176-6737</strain>
    </source>
</reference>
<accession>A0A9D1MW36</accession>
<feature type="domain" description="N-acetyltransferase" evidence="1">
    <location>
        <begin position="9"/>
        <end position="126"/>
    </location>
</feature>
<organism evidence="2 3">
    <name type="scientific">Candidatus Scybalenecus merdavium</name>
    <dbReference type="NCBI Taxonomy" id="2840939"/>
    <lineage>
        <taxon>Bacteria</taxon>
        <taxon>Bacillati</taxon>
        <taxon>Bacillota</taxon>
        <taxon>Clostridia</taxon>
        <taxon>Eubacteriales</taxon>
        <taxon>Oscillospiraceae</taxon>
        <taxon>Oscillospiraceae incertae sedis</taxon>
        <taxon>Candidatus Scybalenecus</taxon>
    </lineage>
</organism>
<evidence type="ECO:0000259" key="1">
    <source>
        <dbReference type="PROSITE" id="PS51186"/>
    </source>
</evidence>
<evidence type="ECO:0000313" key="3">
    <source>
        <dbReference type="Proteomes" id="UP000824125"/>
    </source>
</evidence>
<dbReference type="SUPFAM" id="SSF55729">
    <property type="entry name" value="Acyl-CoA N-acyltransferases (Nat)"/>
    <property type="match status" value="1"/>
</dbReference>
<evidence type="ECO:0000313" key="2">
    <source>
        <dbReference type="EMBL" id="HIU69868.1"/>
    </source>
</evidence>
<reference evidence="2" key="1">
    <citation type="submission" date="2020-10" db="EMBL/GenBank/DDBJ databases">
        <authorList>
            <person name="Gilroy R."/>
        </authorList>
    </citation>
    <scope>NUCLEOTIDE SEQUENCE</scope>
    <source>
        <strain evidence="2">CHK176-6737</strain>
    </source>
</reference>
<dbReference type="InterPro" id="IPR016181">
    <property type="entry name" value="Acyl_CoA_acyltransferase"/>
</dbReference>
<dbReference type="PROSITE" id="PS51186">
    <property type="entry name" value="GNAT"/>
    <property type="match status" value="1"/>
</dbReference>
<protein>
    <submittedName>
        <fullName evidence="2">GNAT family N-acetyltransferase</fullName>
    </submittedName>
</protein>
<dbReference type="CDD" id="cd04301">
    <property type="entry name" value="NAT_SF"/>
    <property type="match status" value="1"/>
</dbReference>
<dbReference type="AlphaFoldDB" id="A0A9D1MW36"/>
<sequence length="126" mass="14100">MPEKDLEKLCIRRVTDAAELPLCARVIRASFATVAETFGLTRENCPGHTAFLTDTQLQRRFAAGEQMYLCLFSDQPAGFFALSPKPDGRTELENLAVLPQYRRRGLGSVMLDLAEKRRKARSAHSS</sequence>
<dbReference type="InterPro" id="IPR000182">
    <property type="entry name" value="GNAT_dom"/>
</dbReference>
<dbReference type="Proteomes" id="UP000824125">
    <property type="component" value="Unassembled WGS sequence"/>
</dbReference>
<dbReference type="EMBL" id="DVNM01000045">
    <property type="protein sequence ID" value="HIU69868.1"/>
    <property type="molecule type" value="Genomic_DNA"/>
</dbReference>
<name>A0A9D1MW36_9FIRM</name>
<comment type="caution">
    <text evidence="2">The sequence shown here is derived from an EMBL/GenBank/DDBJ whole genome shotgun (WGS) entry which is preliminary data.</text>
</comment>